<proteinExistence type="predicted"/>
<evidence type="ECO:0000313" key="2">
    <source>
        <dbReference type="EMBL" id="KAK7678257.1"/>
    </source>
</evidence>
<keyword evidence="1" id="KW-1133">Transmembrane helix</keyword>
<dbReference type="SUPFAM" id="SSF103473">
    <property type="entry name" value="MFS general substrate transporter"/>
    <property type="match status" value="1"/>
</dbReference>
<protein>
    <submittedName>
        <fullName evidence="2">Uncharacterized protein</fullName>
    </submittedName>
</protein>
<sequence length="115" mass="12500">MFISGLAQTNIFPASNTYCVDSMPELAGDAIGSSYFTRYLAAALASAVCLKSINKIGVGWTCTYSAALLWIGFLCAVYLVKYGEDSDRIVPTAPTRIFVIQLHKHTIKSVIKIIC</sequence>
<dbReference type="InterPro" id="IPR036259">
    <property type="entry name" value="MFS_trans_sf"/>
</dbReference>
<dbReference type="Proteomes" id="UP001385951">
    <property type="component" value="Unassembled WGS sequence"/>
</dbReference>
<evidence type="ECO:0000313" key="3">
    <source>
        <dbReference type="Proteomes" id="UP001385951"/>
    </source>
</evidence>
<name>A0AAW0FG66_9APHY</name>
<accession>A0AAW0FG66</accession>
<dbReference type="Gene3D" id="1.20.1250.20">
    <property type="entry name" value="MFS general substrate transporter like domains"/>
    <property type="match status" value="1"/>
</dbReference>
<keyword evidence="1" id="KW-0472">Membrane</keyword>
<dbReference type="AlphaFoldDB" id="A0AAW0FG66"/>
<dbReference type="EMBL" id="JASBNA010000074">
    <property type="protein sequence ID" value="KAK7678257.1"/>
    <property type="molecule type" value="Genomic_DNA"/>
</dbReference>
<evidence type="ECO:0000256" key="1">
    <source>
        <dbReference type="SAM" id="Phobius"/>
    </source>
</evidence>
<keyword evidence="1" id="KW-0812">Transmembrane</keyword>
<keyword evidence="3" id="KW-1185">Reference proteome</keyword>
<feature type="transmembrane region" description="Helical" evidence="1">
    <location>
        <begin position="58"/>
        <end position="80"/>
    </location>
</feature>
<comment type="caution">
    <text evidence="2">The sequence shown here is derived from an EMBL/GenBank/DDBJ whole genome shotgun (WGS) entry which is preliminary data.</text>
</comment>
<gene>
    <name evidence="2" type="ORF">QCA50_018728</name>
</gene>
<reference evidence="2 3" key="1">
    <citation type="submission" date="2022-09" db="EMBL/GenBank/DDBJ databases">
        <authorList>
            <person name="Palmer J.M."/>
        </authorList>
    </citation>
    <scope>NUCLEOTIDE SEQUENCE [LARGE SCALE GENOMIC DNA]</scope>
    <source>
        <strain evidence="2 3">DSM 7382</strain>
    </source>
</reference>
<organism evidence="2 3">
    <name type="scientific">Cerrena zonata</name>
    <dbReference type="NCBI Taxonomy" id="2478898"/>
    <lineage>
        <taxon>Eukaryota</taxon>
        <taxon>Fungi</taxon>
        <taxon>Dikarya</taxon>
        <taxon>Basidiomycota</taxon>
        <taxon>Agaricomycotina</taxon>
        <taxon>Agaricomycetes</taxon>
        <taxon>Polyporales</taxon>
        <taxon>Cerrenaceae</taxon>
        <taxon>Cerrena</taxon>
    </lineage>
</organism>